<dbReference type="PANTHER" id="PTHR46580:SF4">
    <property type="entry name" value="ATP_GTP-BINDING PROTEIN"/>
    <property type="match status" value="1"/>
</dbReference>
<dbReference type="Pfam" id="PF13517">
    <property type="entry name" value="FG-GAP_3"/>
    <property type="match status" value="1"/>
</dbReference>
<dbReference type="KEGG" id="cjap:GWK36_12150"/>
<reference evidence="3" key="1">
    <citation type="submission" date="2020-01" db="EMBL/GenBank/DDBJ databases">
        <title>Caldichromatium gen. nov., sp. nov., a thermophilic purple sulfur bacterium member of the family Chromatiaceae isolated from Nakabusa hot spring, Japan.</title>
        <authorList>
            <person name="Saini M.K."/>
            <person name="Hanada S."/>
            <person name="Tank M."/>
        </authorList>
    </citation>
    <scope>NUCLEOTIDE SEQUENCE [LARGE SCALE GENOMIC DNA]</scope>
    <source>
        <strain evidence="3">No.7</strain>
    </source>
</reference>
<dbReference type="RefSeq" id="WP_166271448.1">
    <property type="nucleotide sequence ID" value="NZ_CP048029.1"/>
</dbReference>
<dbReference type="PANTHER" id="PTHR46580">
    <property type="entry name" value="SENSOR KINASE-RELATED"/>
    <property type="match status" value="1"/>
</dbReference>
<dbReference type="InterPro" id="IPR013517">
    <property type="entry name" value="FG-GAP"/>
</dbReference>
<dbReference type="AlphaFoldDB" id="A0A6G7VEY8"/>
<organism evidence="2 3">
    <name type="scientific">Caldichromatium japonicum</name>
    <dbReference type="NCBI Taxonomy" id="2699430"/>
    <lineage>
        <taxon>Bacteria</taxon>
        <taxon>Pseudomonadati</taxon>
        <taxon>Pseudomonadota</taxon>
        <taxon>Gammaproteobacteria</taxon>
        <taxon>Chromatiales</taxon>
        <taxon>Chromatiaceae</taxon>
        <taxon>Caldichromatium</taxon>
    </lineage>
</organism>
<keyword evidence="3" id="KW-1185">Reference proteome</keyword>
<evidence type="ECO:0000256" key="1">
    <source>
        <dbReference type="ARBA" id="ARBA00022729"/>
    </source>
</evidence>
<evidence type="ECO:0000313" key="3">
    <source>
        <dbReference type="Proteomes" id="UP000502699"/>
    </source>
</evidence>
<accession>A0A6G7VEY8</accession>
<proteinExistence type="predicted"/>
<dbReference type="Proteomes" id="UP000502699">
    <property type="component" value="Chromosome"/>
</dbReference>
<name>A0A6G7VEY8_9GAMM</name>
<keyword evidence="1" id="KW-0732">Signal</keyword>
<dbReference type="InterPro" id="IPR028994">
    <property type="entry name" value="Integrin_alpha_N"/>
</dbReference>
<protein>
    <submittedName>
        <fullName evidence="2">VCBS repeat-containing protein</fullName>
    </submittedName>
</protein>
<evidence type="ECO:0000313" key="2">
    <source>
        <dbReference type="EMBL" id="QIK38609.1"/>
    </source>
</evidence>
<gene>
    <name evidence="2" type="ORF">GWK36_12150</name>
</gene>
<dbReference type="SUPFAM" id="SSF69318">
    <property type="entry name" value="Integrin alpha N-terminal domain"/>
    <property type="match status" value="1"/>
</dbReference>
<sequence>MPFAAPAHNLLVDDIDGDGRPDLALTSHHQNYTQVFYQRAPRQFLPGRQIDAVGFHPGELMRYPFTTDRRLYIMNAEGVNRLLVFEPDRNGDLHLIAELGAKAPRSGTFFNWPAWGKGIALTPFAESAIYLVKDFDPLSGHFGGSAELPFRPSGTYAHAVSAADIDHDGSDELFFSNTLSNVVSIIRQPPPGAEPVIEPLWSFNPGGRPEKVIPADIDQDGDIDLLIPDATDKRPLDRTDINVLLNDGQGRFALAPIQFPSRHRSAGGITGIQELDFAKDRDGYGYIAAAGYEAVVFMRIPAGWKGETPQSRSVPLQGIQAITRACLIDIDGDGWLDLAFSRTHDQISGVILWGPLWEHAKQLVDEGVKID</sequence>
<dbReference type="EMBL" id="CP048029">
    <property type="protein sequence ID" value="QIK38609.1"/>
    <property type="molecule type" value="Genomic_DNA"/>
</dbReference>